<comment type="subcellular location">
    <subcellularLocation>
        <location evidence="1">Cell membrane</location>
    </subcellularLocation>
    <subcellularLocation>
        <location evidence="2">Cytoplasm</location>
    </subcellularLocation>
</comment>
<comment type="similarity">
    <text evidence="3">Belongs to the GPSM family.</text>
</comment>
<reference evidence="13 14" key="2">
    <citation type="journal article" date="2021" name="J. Hered.">
        <title>Feather Gene Expression Elucidates the Developmental Basis of Plumage Iridescence in African Starlings.</title>
        <authorList>
            <person name="Rubenstein D.R."/>
            <person name="Corvelo A."/>
            <person name="MacManes M.D."/>
            <person name="Maia R."/>
            <person name="Narzisi G."/>
            <person name="Rousaki A."/>
            <person name="Vandenabeele P."/>
            <person name="Shawkey M.D."/>
            <person name="Solomon J."/>
        </authorList>
    </citation>
    <scope>NUCLEOTIDE SEQUENCE [LARGE SCALE GENOMIC DNA]</scope>
    <source>
        <strain evidence="13">SS15</strain>
    </source>
</reference>
<dbReference type="PROSITE" id="PS50877">
    <property type="entry name" value="GOLOCO"/>
    <property type="match status" value="4"/>
</dbReference>
<dbReference type="GO" id="GO:0005938">
    <property type="term" value="C:cell cortex"/>
    <property type="evidence" value="ECO:0007669"/>
    <property type="project" value="TreeGrafter"/>
</dbReference>
<dbReference type="FunFam" id="1.25.40.10:FF:000043">
    <property type="entry name" value="G-protein-signaling modulator 2 isoform X1"/>
    <property type="match status" value="1"/>
</dbReference>
<dbReference type="EMBL" id="JADDUC020000009">
    <property type="protein sequence ID" value="KAI1236621.1"/>
    <property type="molecule type" value="Genomic_DNA"/>
</dbReference>
<evidence type="ECO:0000313" key="12">
    <source>
        <dbReference type="EMBL" id="KAG0131418.1"/>
    </source>
</evidence>
<dbReference type="InterPro" id="IPR003109">
    <property type="entry name" value="GoLoco_motif"/>
</dbReference>
<feature type="region of interest" description="Disordered" evidence="11">
    <location>
        <begin position="1725"/>
        <end position="1754"/>
    </location>
</feature>
<protein>
    <submittedName>
        <fullName evidence="12">G-protein-signaling modulator 2</fullName>
    </submittedName>
</protein>
<evidence type="ECO:0000256" key="3">
    <source>
        <dbReference type="ARBA" id="ARBA00006600"/>
    </source>
</evidence>
<dbReference type="Proteomes" id="UP000618051">
    <property type="component" value="Unassembled WGS sequence"/>
</dbReference>
<evidence type="ECO:0000313" key="13">
    <source>
        <dbReference type="EMBL" id="KAI1236621.1"/>
    </source>
</evidence>
<feature type="non-terminal residue" evidence="12">
    <location>
        <position position="1"/>
    </location>
</feature>
<keyword evidence="4" id="KW-1003">Cell membrane</keyword>
<dbReference type="Pfam" id="PF02188">
    <property type="entry name" value="GoLoco"/>
    <property type="match status" value="4"/>
</dbReference>
<evidence type="ECO:0000256" key="7">
    <source>
        <dbReference type="ARBA" id="ARBA00022737"/>
    </source>
</evidence>
<dbReference type="InterPro" id="IPR052386">
    <property type="entry name" value="GPSM"/>
</dbReference>
<organism evidence="12">
    <name type="scientific">Lamprotornis superbus</name>
    <dbReference type="NCBI Taxonomy" id="245042"/>
    <lineage>
        <taxon>Eukaryota</taxon>
        <taxon>Metazoa</taxon>
        <taxon>Chordata</taxon>
        <taxon>Craniata</taxon>
        <taxon>Vertebrata</taxon>
        <taxon>Euteleostomi</taxon>
        <taxon>Archelosauria</taxon>
        <taxon>Archosauria</taxon>
        <taxon>Dinosauria</taxon>
        <taxon>Saurischia</taxon>
        <taxon>Theropoda</taxon>
        <taxon>Coelurosauria</taxon>
        <taxon>Aves</taxon>
        <taxon>Neognathae</taxon>
        <taxon>Neoaves</taxon>
        <taxon>Telluraves</taxon>
        <taxon>Australaves</taxon>
        <taxon>Passeriformes</taxon>
        <taxon>Sturnidae</taxon>
        <taxon>Lamprotornis</taxon>
    </lineage>
</organism>
<dbReference type="Pfam" id="PF13424">
    <property type="entry name" value="TPR_12"/>
    <property type="match status" value="2"/>
</dbReference>
<feature type="compositionally biased region" description="Basic and acidic residues" evidence="11">
    <location>
        <begin position="1423"/>
        <end position="1433"/>
    </location>
</feature>
<dbReference type="PANTHER" id="PTHR45954:SF3">
    <property type="entry name" value="G-PROTEIN-SIGNALING MODULATOR 2"/>
    <property type="match status" value="1"/>
</dbReference>
<feature type="repeat" description="TPR" evidence="10">
    <location>
        <begin position="307"/>
        <end position="340"/>
    </location>
</feature>
<gene>
    <name evidence="13" type="ORF">IHE44_0014874</name>
    <name evidence="12" type="ORF">IHE44_013943</name>
</gene>
<evidence type="ECO:0000256" key="4">
    <source>
        <dbReference type="ARBA" id="ARBA00022475"/>
    </source>
</evidence>
<evidence type="ECO:0000256" key="10">
    <source>
        <dbReference type="PROSITE-ProRule" id="PRU00339"/>
    </source>
</evidence>
<evidence type="ECO:0000256" key="2">
    <source>
        <dbReference type="ARBA" id="ARBA00004496"/>
    </source>
</evidence>
<dbReference type="GO" id="GO:0001965">
    <property type="term" value="F:G-protein alpha-subunit binding"/>
    <property type="evidence" value="ECO:0007669"/>
    <property type="project" value="TreeGrafter"/>
</dbReference>
<reference evidence="13" key="3">
    <citation type="submission" date="2022-01" db="EMBL/GenBank/DDBJ databases">
        <authorList>
            <person name="Rubenstein D.R."/>
        </authorList>
    </citation>
    <scope>NUCLEOTIDE SEQUENCE</scope>
    <source>
        <strain evidence="13">SS15</strain>
        <tissue evidence="13">Liver</tissue>
    </source>
</reference>
<keyword evidence="14" id="KW-1185">Reference proteome</keyword>
<dbReference type="GO" id="GO:0005092">
    <property type="term" value="F:GDP-dissociation inhibitor activity"/>
    <property type="evidence" value="ECO:0007669"/>
    <property type="project" value="TreeGrafter"/>
</dbReference>
<dbReference type="InterPro" id="IPR019734">
    <property type="entry name" value="TPR_rpt"/>
</dbReference>
<sequence length="1754" mass="195613">PAPRSPLVRADDAAAPAVGGPAPGAGRVGLRLAGSRGGCAWAGGAHRPSQPRSAPPARLAQRCPLGAPLRRSPPASEPGRPAHRMEASCLELALEGERLCKAGDCRAGVSFFEAAVQVGTEDLRTLSAIYSQLGNAYFYLQEYAKALEYHHHDLTLARTIGDLLGEAKASGNLGNTLKVLGNFEEAIACCQRHLDISRELNDKVGEARALYNLGNVYHSKGKNVANAGTHDPGELPDDVKNALQKAAKYYEENLSIVTELGDRAAQGRAFGNLGNTHYLLGNFRSAVLAHEQRLLIAKEFGDRSAERRAYSNLGNAYIFLGEFETAAEYYRRTLQLARQLKDRAVEAQACYSLGNTYTLLQDYEKAIDYHLKHLVIAQELHDKIGEGRACWSLGNAYTALGNHDQAIHFAERHLEISREVGDRSGELTARLNLSDLQMVLGLSYSTNNSMMAESHAVENSLNGGRPRGRRYSMENMELMKLTPEKVPNWNSEILAKQKPLVAKTSAKLHFVNRLKGKKYKNGTTSKVLQDASNSIDHRLPNSQRKSSRETMADEGFFDLLSRFQSNRMDDQRCCFQEKNRLSAASVATSSTPPKTMIKSFSTSVVSPHTDEFLELLASSQSRRLDDQRASFSELPGLRLRQRGSQAVLGHLVASSNRDLDDDFFDILIKCQGSRLDDQRCAPPGAAKGPTVPDEDFFSLILRSQAKRMDEQRMTTISSFVSFLLIFHRNSSSITLNRSFQEACTFKKQLLMLLYSLCGMCPMHQESQGWWALGTNSHGPGAVPAAPQFPVSHTGNAQVLLPVPDLSSSPALAKDKLGWGSSGEQPLECPSPGVTVFSSLSLCFVCLLFLLLKCSFFSKIFSFESFKSNFMFSVQPVLQKISNYLLIKQSKMPLPSAQVNGSSQGTRDTSGSALGLWSLWDCGPCGTVVPVTGLWYLCFRLVAGVRRVQAPAAIAHSHRGERPRGSIPSVLVASGDILMPLHIILFYCPPIRFLVIYLKAPEGKAQVKRMAPAQAFCSLTRLQELPGWMQFIVGATLKMFKALIQFFYVKCQLHASRCTQRLNDLKKKWELRGCRKGRLERKRRTCSFPMYKQESSLGKISPRSLREKISAIETMNLHTMFTVTDTASFCVIAHRPVCRETEITYFACYIQESVLVTSRKSYFLRELLHYKQEIHDIIVSVVWFYCSENINHQLLIHEKNPCPELCLSLVNGTEWCWGIVAGEAQISYKKKKNLSILGYYELTFCIELIFYCKVPRQELTKEAALPVQLLGTDVIELPHLGNLCLVLSKGHLQGQQGAKHGLRCLLPGVLLLSYPCLLSAAFRVPHITLAYSLQLIIKPEKIQSNHLLQSQLPQPKPLAWHSTPMAEPPHSPALCYPWDICYISNHTFKLSNWCQLVLEQFVPAMNHRTTAANSCTSIEKKKKSTAEKKAEKKPQTKATVRTGDHRNKKLEFLLKANTYFSSHKKKNTEKLKKIAIKTNNQPLFSYQKQIIEINSKGIFKSPPPSLIIMVFKIDQNITQCLIQGTWLPGFFIDKPEDLQICLSCKNDLSIIMDMAHIFLGLNSKQSKTMAPDGQLLRVYLNAHCLQKAKGQFTARQIPSPAGHTTSQTASKHKPHSELPAILYSRALCFLLITQIQSEQCCFYTARCSSIFAGDNKATTFFIKANAVGLQASRLQSLLLDLKDANDYKVDLEKVEADEENRQFILLKPIFPHFIVNESLNSTALNPYSDLPSETDAQHRKTPSTFTTVPDEKWET</sequence>
<accession>A0A835P1M1</accession>
<comment type="caution">
    <text evidence="12">The sequence shown here is derived from an EMBL/GenBank/DDBJ whole genome shotgun (WGS) entry which is preliminary data.</text>
</comment>
<dbReference type="InterPro" id="IPR011990">
    <property type="entry name" value="TPR-like_helical_dom_sf"/>
</dbReference>
<dbReference type="GO" id="GO:0000132">
    <property type="term" value="P:establishment of mitotic spindle orientation"/>
    <property type="evidence" value="ECO:0007669"/>
    <property type="project" value="TreeGrafter"/>
</dbReference>
<dbReference type="Gene3D" id="1.25.40.10">
    <property type="entry name" value="Tetratricopeptide repeat domain"/>
    <property type="match status" value="3"/>
</dbReference>
<dbReference type="Pfam" id="PF13176">
    <property type="entry name" value="TPR_7"/>
    <property type="match status" value="2"/>
</dbReference>
<keyword evidence="8 10" id="KW-0802">TPR repeat</keyword>
<feature type="region of interest" description="Disordered" evidence="11">
    <location>
        <begin position="1"/>
        <end position="25"/>
    </location>
</feature>
<evidence type="ECO:0000256" key="6">
    <source>
        <dbReference type="ARBA" id="ARBA00022553"/>
    </source>
</evidence>
<name>A0A835P1M1_9PASS</name>
<dbReference type="SUPFAM" id="SSF48452">
    <property type="entry name" value="TPR-like"/>
    <property type="match status" value="2"/>
</dbReference>
<evidence type="ECO:0000256" key="5">
    <source>
        <dbReference type="ARBA" id="ARBA00022490"/>
    </source>
</evidence>
<feature type="non-terminal residue" evidence="12">
    <location>
        <position position="1754"/>
    </location>
</feature>
<evidence type="ECO:0000256" key="8">
    <source>
        <dbReference type="ARBA" id="ARBA00022803"/>
    </source>
</evidence>
<dbReference type="PANTHER" id="PTHR45954">
    <property type="entry name" value="LD33695P"/>
    <property type="match status" value="1"/>
</dbReference>
<proteinExistence type="inferred from homology"/>
<keyword evidence="6" id="KW-0597">Phosphoprotein</keyword>
<feature type="region of interest" description="Disordered" evidence="11">
    <location>
        <begin position="1418"/>
        <end position="1441"/>
    </location>
</feature>
<keyword evidence="5" id="KW-0963">Cytoplasm</keyword>
<keyword evidence="9" id="KW-0472">Membrane</keyword>
<dbReference type="EMBL" id="JADDUC010000009">
    <property type="protein sequence ID" value="KAG0131418.1"/>
    <property type="molecule type" value="Genomic_DNA"/>
</dbReference>
<evidence type="ECO:0000256" key="9">
    <source>
        <dbReference type="ARBA" id="ARBA00023136"/>
    </source>
</evidence>
<dbReference type="GO" id="GO:0005886">
    <property type="term" value="C:plasma membrane"/>
    <property type="evidence" value="ECO:0007669"/>
    <property type="project" value="UniProtKB-SubCell"/>
</dbReference>
<evidence type="ECO:0000256" key="11">
    <source>
        <dbReference type="SAM" id="MobiDB-lite"/>
    </source>
</evidence>
<reference evidence="12" key="1">
    <citation type="submission" date="2020-10" db="EMBL/GenBank/DDBJ databases">
        <title>Feather gene expression reveals the developmental basis of iridescence in African starlings.</title>
        <authorList>
            <person name="Rubenstein D.R."/>
        </authorList>
    </citation>
    <scope>NUCLEOTIDE SEQUENCE</scope>
    <source>
        <strain evidence="12">SS15</strain>
        <tissue evidence="12">Liver</tissue>
    </source>
</reference>
<evidence type="ECO:0000256" key="1">
    <source>
        <dbReference type="ARBA" id="ARBA00004236"/>
    </source>
</evidence>
<dbReference type="SMART" id="SM00028">
    <property type="entry name" value="TPR"/>
    <property type="match status" value="7"/>
</dbReference>
<feature type="repeat" description="TPR" evidence="10">
    <location>
        <begin position="127"/>
        <end position="160"/>
    </location>
</feature>
<dbReference type="SMART" id="SM00390">
    <property type="entry name" value="GoLoco"/>
    <property type="match status" value="4"/>
</dbReference>
<dbReference type="PROSITE" id="PS50005">
    <property type="entry name" value="TPR"/>
    <property type="match status" value="2"/>
</dbReference>
<dbReference type="OrthoDB" id="286233at2759"/>
<evidence type="ECO:0000313" key="14">
    <source>
        <dbReference type="Proteomes" id="UP000618051"/>
    </source>
</evidence>
<keyword evidence="7" id="KW-0677">Repeat</keyword>
<dbReference type="Pfam" id="PF13374">
    <property type="entry name" value="TPR_10"/>
    <property type="match status" value="1"/>
</dbReference>
<dbReference type="PROSITE" id="PS50293">
    <property type="entry name" value="TPR_REGION"/>
    <property type="match status" value="1"/>
</dbReference>